<gene>
    <name evidence="1" type="ORF">RCL2_000716900</name>
</gene>
<sequence>MNYDKVCEPPHIDQYKEIADKVRSKYISHKDVLPQMLLKENIEQEVREKRIIIPNISSTVKDVWENHCTNDQRKGFESLSKKVNGYNRNIANVNGDSRDRMVRIDNHQETHHTFGAAIFGGTNFHKKDNFEIYILTPFPPFP</sequence>
<protein>
    <submittedName>
        <fullName evidence="1">Uncharacterized protein</fullName>
    </submittedName>
</protein>
<proteinExistence type="predicted"/>
<dbReference type="EMBL" id="BLAL01000046">
    <property type="protein sequence ID" value="GES79874.1"/>
    <property type="molecule type" value="Genomic_DNA"/>
</dbReference>
<evidence type="ECO:0000313" key="1">
    <source>
        <dbReference type="EMBL" id="GES79874.1"/>
    </source>
</evidence>
<dbReference type="AlphaFoldDB" id="A0A8H3L655"/>
<name>A0A8H3L655_9GLOM</name>
<accession>A0A8H3L655</accession>
<dbReference type="Proteomes" id="UP000615446">
    <property type="component" value="Unassembled WGS sequence"/>
</dbReference>
<evidence type="ECO:0000313" key="2">
    <source>
        <dbReference type="Proteomes" id="UP000615446"/>
    </source>
</evidence>
<comment type="caution">
    <text evidence="1">The sequence shown here is derived from an EMBL/GenBank/DDBJ whole genome shotgun (WGS) entry which is preliminary data.</text>
</comment>
<reference evidence="1" key="1">
    <citation type="submission" date="2019-10" db="EMBL/GenBank/DDBJ databases">
        <title>Conservation and host-specific expression of non-tandemly repeated heterogenous ribosome RNA gene in arbuscular mycorrhizal fungi.</title>
        <authorList>
            <person name="Maeda T."/>
            <person name="Kobayashi Y."/>
            <person name="Nakagawa T."/>
            <person name="Ezawa T."/>
            <person name="Yamaguchi K."/>
            <person name="Bino T."/>
            <person name="Nishimoto Y."/>
            <person name="Shigenobu S."/>
            <person name="Kawaguchi M."/>
        </authorList>
    </citation>
    <scope>NUCLEOTIDE SEQUENCE</scope>
    <source>
        <strain evidence="1">HR1</strain>
    </source>
</reference>
<organism evidence="1 2">
    <name type="scientific">Rhizophagus clarus</name>
    <dbReference type="NCBI Taxonomy" id="94130"/>
    <lineage>
        <taxon>Eukaryota</taxon>
        <taxon>Fungi</taxon>
        <taxon>Fungi incertae sedis</taxon>
        <taxon>Mucoromycota</taxon>
        <taxon>Glomeromycotina</taxon>
        <taxon>Glomeromycetes</taxon>
        <taxon>Glomerales</taxon>
        <taxon>Glomeraceae</taxon>
        <taxon>Rhizophagus</taxon>
    </lineage>
</organism>
<dbReference type="OrthoDB" id="2306147at2759"/>